<protein>
    <submittedName>
        <fullName evidence="3">Uncharacterized protein</fullName>
    </submittedName>
</protein>
<reference evidence="3" key="1">
    <citation type="submission" date="2022-10" db="EMBL/GenBank/DDBJ databases">
        <title>Puccinia triticina Genome sequencing and assembly.</title>
        <authorList>
            <person name="Li C."/>
        </authorList>
    </citation>
    <scope>NUCLEOTIDE SEQUENCE</scope>
    <source>
        <strain evidence="3">Pt15</strain>
    </source>
</reference>
<proteinExistence type="predicted"/>
<feature type="compositionally biased region" description="Basic and acidic residues" evidence="1">
    <location>
        <begin position="29"/>
        <end position="40"/>
    </location>
</feature>
<evidence type="ECO:0000313" key="3">
    <source>
        <dbReference type="EMBL" id="WAQ82960.1"/>
    </source>
</evidence>
<name>A0ABY7CCX5_9BASI</name>
<dbReference type="RefSeq" id="XP_053018515.1">
    <property type="nucleotide sequence ID" value="XM_053167283.1"/>
</dbReference>
<dbReference type="Proteomes" id="UP001164743">
    <property type="component" value="Chromosome 3A"/>
</dbReference>
<feature type="chain" id="PRO_5047548717" evidence="2">
    <location>
        <begin position="17"/>
        <end position="162"/>
    </location>
</feature>
<feature type="region of interest" description="Disordered" evidence="1">
    <location>
        <begin position="18"/>
        <end position="61"/>
    </location>
</feature>
<gene>
    <name evidence="3" type="ORF">PtA15_3A326</name>
</gene>
<evidence type="ECO:0000313" key="4">
    <source>
        <dbReference type="Proteomes" id="UP001164743"/>
    </source>
</evidence>
<keyword evidence="2" id="KW-0732">Signal</keyword>
<dbReference type="EMBL" id="CP110423">
    <property type="protein sequence ID" value="WAQ82960.1"/>
    <property type="molecule type" value="Genomic_DNA"/>
</dbReference>
<evidence type="ECO:0000256" key="2">
    <source>
        <dbReference type="SAM" id="SignalP"/>
    </source>
</evidence>
<accession>A0ABY7CCX5</accession>
<dbReference type="GeneID" id="77808178"/>
<sequence>MAALLALVALVVVCRSYHPPRQPNHHPSGRRERMLDDGHARPLSGGHLSPEAGGRTSTLDRQSRDDIYVPPLFPNTSDALSSPVAALPWPSSFGQQKDCVVGDSNPGLKLDLSKSLINGSAMEGFNANHYTNNAWWKEFRTWYSEYVQEDYAVRSHSGLPAV</sequence>
<feature type="signal peptide" evidence="2">
    <location>
        <begin position="1"/>
        <end position="16"/>
    </location>
</feature>
<keyword evidence="4" id="KW-1185">Reference proteome</keyword>
<organism evidence="3 4">
    <name type="scientific">Puccinia triticina</name>
    <dbReference type="NCBI Taxonomy" id="208348"/>
    <lineage>
        <taxon>Eukaryota</taxon>
        <taxon>Fungi</taxon>
        <taxon>Dikarya</taxon>
        <taxon>Basidiomycota</taxon>
        <taxon>Pucciniomycotina</taxon>
        <taxon>Pucciniomycetes</taxon>
        <taxon>Pucciniales</taxon>
        <taxon>Pucciniaceae</taxon>
        <taxon>Puccinia</taxon>
    </lineage>
</organism>
<evidence type="ECO:0000256" key="1">
    <source>
        <dbReference type="SAM" id="MobiDB-lite"/>
    </source>
</evidence>